<keyword evidence="2" id="KW-1185">Reference proteome</keyword>
<gene>
    <name evidence="1" type="ORF">K504DRAFT_260919</name>
</gene>
<evidence type="ECO:0000313" key="2">
    <source>
        <dbReference type="Proteomes" id="UP000799428"/>
    </source>
</evidence>
<dbReference type="EMBL" id="MU005769">
    <property type="protein sequence ID" value="KAF2710399.1"/>
    <property type="molecule type" value="Genomic_DNA"/>
</dbReference>
<reference evidence="1" key="1">
    <citation type="journal article" date="2020" name="Stud. Mycol.">
        <title>101 Dothideomycetes genomes: a test case for predicting lifestyles and emergence of pathogens.</title>
        <authorList>
            <person name="Haridas S."/>
            <person name="Albert R."/>
            <person name="Binder M."/>
            <person name="Bloem J."/>
            <person name="Labutti K."/>
            <person name="Salamov A."/>
            <person name="Andreopoulos B."/>
            <person name="Baker S."/>
            <person name="Barry K."/>
            <person name="Bills G."/>
            <person name="Bluhm B."/>
            <person name="Cannon C."/>
            <person name="Castanera R."/>
            <person name="Culley D."/>
            <person name="Daum C."/>
            <person name="Ezra D."/>
            <person name="Gonzalez J."/>
            <person name="Henrissat B."/>
            <person name="Kuo A."/>
            <person name="Liang C."/>
            <person name="Lipzen A."/>
            <person name="Lutzoni F."/>
            <person name="Magnuson J."/>
            <person name="Mondo S."/>
            <person name="Nolan M."/>
            <person name="Ohm R."/>
            <person name="Pangilinan J."/>
            <person name="Park H.-J."/>
            <person name="Ramirez L."/>
            <person name="Alfaro M."/>
            <person name="Sun H."/>
            <person name="Tritt A."/>
            <person name="Yoshinaga Y."/>
            <person name="Zwiers L.-H."/>
            <person name="Turgeon B."/>
            <person name="Goodwin S."/>
            <person name="Spatafora J."/>
            <person name="Crous P."/>
            <person name="Grigoriev I."/>
        </authorList>
    </citation>
    <scope>NUCLEOTIDE SEQUENCE</scope>
    <source>
        <strain evidence="1">CBS 279.74</strain>
    </source>
</reference>
<proteinExistence type="predicted"/>
<sequence length="80" mass="9326">MSHGAWQLPHTSSLASPAVHRVKTWPEITQDELSRCHKHACVHASFYNLRRHPLPRTRRSYELRLSASLAYQIRARLNLL</sequence>
<organism evidence="1 2">
    <name type="scientific">Pleomassaria siparia CBS 279.74</name>
    <dbReference type="NCBI Taxonomy" id="1314801"/>
    <lineage>
        <taxon>Eukaryota</taxon>
        <taxon>Fungi</taxon>
        <taxon>Dikarya</taxon>
        <taxon>Ascomycota</taxon>
        <taxon>Pezizomycotina</taxon>
        <taxon>Dothideomycetes</taxon>
        <taxon>Pleosporomycetidae</taxon>
        <taxon>Pleosporales</taxon>
        <taxon>Pleomassariaceae</taxon>
        <taxon>Pleomassaria</taxon>
    </lineage>
</organism>
<accession>A0A6G1KBX4</accession>
<protein>
    <submittedName>
        <fullName evidence="1">Uncharacterized protein</fullName>
    </submittedName>
</protein>
<dbReference type="Proteomes" id="UP000799428">
    <property type="component" value="Unassembled WGS sequence"/>
</dbReference>
<dbReference type="AlphaFoldDB" id="A0A6G1KBX4"/>
<name>A0A6G1KBX4_9PLEO</name>
<evidence type="ECO:0000313" key="1">
    <source>
        <dbReference type="EMBL" id="KAF2710399.1"/>
    </source>
</evidence>